<dbReference type="OrthoDB" id="597986at2"/>
<dbReference type="RefSeq" id="WP_137343771.1">
    <property type="nucleotide sequence ID" value="NZ_BSQH01000016.1"/>
</dbReference>
<dbReference type="PANTHER" id="PTHR34610:SF4">
    <property type="entry name" value="SLL8027 PROTEIN"/>
    <property type="match status" value="1"/>
</dbReference>
<feature type="domain" description="PIN" evidence="1">
    <location>
        <begin position="3"/>
        <end position="111"/>
    </location>
</feature>
<proteinExistence type="predicted"/>
<accession>A0A4U6CRY6</accession>
<evidence type="ECO:0000259" key="1">
    <source>
        <dbReference type="Pfam" id="PF13470"/>
    </source>
</evidence>
<dbReference type="InterPro" id="IPR002716">
    <property type="entry name" value="PIN_dom"/>
</dbReference>
<sequence>MKKIVIDTNLYVSALINSNSRKRLDQVLENHSLEILLDISLLKELFEVCFRPKFSRWVNVEQTQLFLEIINERGTLIETTSIIKLSPDPKDDFLLALCKDGEADYLLTGNKIDLLDLKQFGKTSILSLTDFLDLNL</sequence>
<dbReference type="SUPFAM" id="SSF88723">
    <property type="entry name" value="PIN domain-like"/>
    <property type="match status" value="1"/>
</dbReference>
<organism evidence="2 3">
    <name type="scientific">Dyadobacter frigoris</name>
    <dbReference type="NCBI Taxonomy" id="2576211"/>
    <lineage>
        <taxon>Bacteria</taxon>
        <taxon>Pseudomonadati</taxon>
        <taxon>Bacteroidota</taxon>
        <taxon>Cytophagia</taxon>
        <taxon>Cytophagales</taxon>
        <taxon>Spirosomataceae</taxon>
        <taxon>Dyadobacter</taxon>
    </lineage>
</organism>
<reference evidence="2 3" key="1">
    <citation type="submission" date="2019-05" db="EMBL/GenBank/DDBJ databases">
        <title>Dyadobacter AR-3-8 sp. nov., isolated from arctic soil.</title>
        <authorList>
            <person name="Chaudhary D.K."/>
        </authorList>
    </citation>
    <scope>NUCLEOTIDE SEQUENCE [LARGE SCALE GENOMIC DNA]</scope>
    <source>
        <strain evidence="2 3">AR-3-8</strain>
    </source>
</reference>
<dbReference type="PANTHER" id="PTHR34610">
    <property type="entry name" value="SSL7007 PROTEIN"/>
    <property type="match status" value="1"/>
</dbReference>
<dbReference type="AlphaFoldDB" id="A0A4U6CRY6"/>
<dbReference type="InterPro" id="IPR002850">
    <property type="entry name" value="PIN_toxin-like"/>
</dbReference>
<dbReference type="EMBL" id="SZVO01000020">
    <property type="protein sequence ID" value="TKT87342.1"/>
    <property type="molecule type" value="Genomic_DNA"/>
</dbReference>
<evidence type="ECO:0000313" key="2">
    <source>
        <dbReference type="EMBL" id="TKT87342.1"/>
    </source>
</evidence>
<dbReference type="Proteomes" id="UP000304900">
    <property type="component" value="Unassembled WGS sequence"/>
</dbReference>
<keyword evidence="3" id="KW-1185">Reference proteome</keyword>
<dbReference type="NCBIfam" id="TIGR00305">
    <property type="entry name" value="putative toxin-antitoxin system toxin component, PIN family"/>
    <property type="match status" value="1"/>
</dbReference>
<dbReference type="Pfam" id="PF13470">
    <property type="entry name" value="PIN_3"/>
    <property type="match status" value="1"/>
</dbReference>
<comment type="caution">
    <text evidence="2">The sequence shown here is derived from an EMBL/GenBank/DDBJ whole genome shotgun (WGS) entry which is preliminary data.</text>
</comment>
<protein>
    <submittedName>
        <fullName evidence="2">Putative toxin-antitoxin system toxin component, PIN family</fullName>
    </submittedName>
</protein>
<name>A0A4U6CRY6_9BACT</name>
<gene>
    <name evidence="2" type="ORF">FDK13_30315</name>
</gene>
<evidence type="ECO:0000313" key="3">
    <source>
        <dbReference type="Proteomes" id="UP000304900"/>
    </source>
</evidence>
<dbReference type="InterPro" id="IPR029060">
    <property type="entry name" value="PIN-like_dom_sf"/>
</dbReference>